<feature type="region of interest" description="Disordered" evidence="3">
    <location>
        <begin position="75"/>
        <end position="103"/>
    </location>
</feature>
<feature type="compositionally biased region" description="Low complexity" evidence="3">
    <location>
        <begin position="86"/>
        <end position="97"/>
    </location>
</feature>
<reference evidence="4" key="4">
    <citation type="submission" date="2019-03" db="UniProtKB">
        <authorList>
            <consortium name="EnsemblPlants"/>
        </authorList>
    </citation>
    <scope>IDENTIFICATION</scope>
</reference>
<dbReference type="Proteomes" id="UP000015105">
    <property type="component" value="Chromosome 1D"/>
</dbReference>
<dbReference type="PANTHER" id="PTHR46116">
    <property type="entry name" value="(E3-INDEPENDENT) E2 UBIQUITIN-CONJUGATING ENZYME"/>
    <property type="match status" value="1"/>
</dbReference>
<evidence type="ECO:0000256" key="2">
    <source>
        <dbReference type="ARBA" id="ARBA00022786"/>
    </source>
</evidence>
<reference evidence="5" key="1">
    <citation type="journal article" date="2014" name="Science">
        <title>Ancient hybridizations among the ancestral genomes of bread wheat.</title>
        <authorList>
            <consortium name="International Wheat Genome Sequencing Consortium,"/>
            <person name="Marcussen T."/>
            <person name="Sandve S.R."/>
            <person name="Heier L."/>
            <person name="Spannagl M."/>
            <person name="Pfeifer M."/>
            <person name="Jakobsen K.S."/>
            <person name="Wulff B.B."/>
            <person name="Steuernagel B."/>
            <person name="Mayer K.F."/>
            <person name="Olsen O.A."/>
        </authorList>
    </citation>
    <scope>NUCLEOTIDE SEQUENCE [LARGE SCALE GENOMIC DNA]</scope>
    <source>
        <strain evidence="5">cv. AL8/78</strain>
    </source>
</reference>
<dbReference type="EnsemblPlants" id="AET1Gv20320000.13">
    <property type="protein sequence ID" value="AET1Gv20320000.13"/>
    <property type="gene ID" value="AET1Gv20320000"/>
</dbReference>
<organism evidence="4 5">
    <name type="scientific">Aegilops tauschii subsp. strangulata</name>
    <name type="common">Goatgrass</name>
    <dbReference type="NCBI Taxonomy" id="200361"/>
    <lineage>
        <taxon>Eukaryota</taxon>
        <taxon>Viridiplantae</taxon>
        <taxon>Streptophyta</taxon>
        <taxon>Embryophyta</taxon>
        <taxon>Tracheophyta</taxon>
        <taxon>Spermatophyta</taxon>
        <taxon>Magnoliopsida</taxon>
        <taxon>Liliopsida</taxon>
        <taxon>Poales</taxon>
        <taxon>Poaceae</taxon>
        <taxon>BOP clade</taxon>
        <taxon>Pooideae</taxon>
        <taxon>Triticodae</taxon>
        <taxon>Triticeae</taxon>
        <taxon>Triticinae</taxon>
        <taxon>Aegilops</taxon>
    </lineage>
</organism>
<evidence type="ECO:0000313" key="5">
    <source>
        <dbReference type="Proteomes" id="UP000015105"/>
    </source>
</evidence>
<reference evidence="5" key="2">
    <citation type="journal article" date="2017" name="Nat. Plants">
        <title>The Aegilops tauschii genome reveals multiple impacts of transposons.</title>
        <authorList>
            <person name="Zhao G."/>
            <person name="Zou C."/>
            <person name="Li K."/>
            <person name="Wang K."/>
            <person name="Li T."/>
            <person name="Gao L."/>
            <person name="Zhang X."/>
            <person name="Wang H."/>
            <person name="Yang Z."/>
            <person name="Liu X."/>
            <person name="Jiang W."/>
            <person name="Mao L."/>
            <person name="Kong X."/>
            <person name="Jiao Y."/>
            <person name="Jia J."/>
        </authorList>
    </citation>
    <scope>NUCLEOTIDE SEQUENCE [LARGE SCALE GENOMIC DNA]</scope>
    <source>
        <strain evidence="5">cv. AL8/78</strain>
    </source>
</reference>
<reference evidence="4" key="5">
    <citation type="journal article" date="2021" name="G3 (Bethesda)">
        <title>Aegilops tauschii genome assembly Aet v5.0 features greater sequence contiguity and improved annotation.</title>
        <authorList>
            <person name="Wang L."/>
            <person name="Zhu T."/>
            <person name="Rodriguez J.C."/>
            <person name="Deal K.R."/>
            <person name="Dubcovsky J."/>
            <person name="McGuire P.E."/>
            <person name="Lux T."/>
            <person name="Spannagl M."/>
            <person name="Mayer K.F.X."/>
            <person name="Baldrich P."/>
            <person name="Meyers B.C."/>
            <person name="Huo N."/>
            <person name="Gu Y.Q."/>
            <person name="Zhou H."/>
            <person name="Devos K.M."/>
            <person name="Bennetzen J.L."/>
            <person name="Unver T."/>
            <person name="Budak H."/>
            <person name="Gulick P.J."/>
            <person name="Galiba G."/>
            <person name="Kalapos B."/>
            <person name="Nelson D.R."/>
            <person name="Li P."/>
            <person name="You F.M."/>
            <person name="Luo M.C."/>
            <person name="Dvorak J."/>
        </authorList>
    </citation>
    <scope>NUCLEOTIDE SEQUENCE [LARGE SCALE GENOMIC DNA]</scope>
    <source>
        <strain evidence="4">cv. AL8/78</strain>
    </source>
</reference>
<sequence length="157" mass="17562">MEVVIIFSRVRCTEMLLGYISHTPENQINLYRWLLLCLFQHFEDLVAGHFRERGRAILAACKYYMEGNKVGSIVPDEDDEDKELESANAEGSSSSSAVKPKNNQVDLRAGAGVVRPASFKTNMEVLFEELLMEFNVKGADTKKFCAVKLKKSQPAAA</sequence>
<keyword evidence="5" id="KW-1185">Reference proteome</keyword>
<protein>
    <submittedName>
        <fullName evidence="4">Uncharacterized protein</fullName>
    </submittedName>
</protein>
<name>A0A452Y795_AEGTS</name>
<keyword evidence="2" id="KW-0833">Ubl conjugation pathway</keyword>
<dbReference type="Gramene" id="AET1Gv20320000.13">
    <property type="protein sequence ID" value="AET1Gv20320000.13"/>
    <property type="gene ID" value="AET1Gv20320000"/>
</dbReference>
<reference evidence="4" key="3">
    <citation type="journal article" date="2017" name="Nature">
        <title>Genome sequence of the progenitor of the wheat D genome Aegilops tauschii.</title>
        <authorList>
            <person name="Luo M.C."/>
            <person name="Gu Y.Q."/>
            <person name="Puiu D."/>
            <person name="Wang H."/>
            <person name="Twardziok S.O."/>
            <person name="Deal K.R."/>
            <person name="Huo N."/>
            <person name="Zhu T."/>
            <person name="Wang L."/>
            <person name="Wang Y."/>
            <person name="McGuire P.E."/>
            <person name="Liu S."/>
            <person name="Long H."/>
            <person name="Ramasamy R.K."/>
            <person name="Rodriguez J.C."/>
            <person name="Van S.L."/>
            <person name="Yuan L."/>
            <person name="Wang Z."/>
            <person name="Xia Z."/>
            <person name="Xiao L."/>
            <person name="Anderson O.D."/>
            <person name="Ouyang S."/>
            <person name="Liang Y."/>
            <person name="Zimin A.V."/>
            <person name="Pertea G."/>
            <person name="Qi P."/>
            <person name="Bennetzen J.L."/>
            <person name="Dai X."/>
            <person name="Dawson M.W."/>
            <person name="Muller H.G."/>
            <person name="Kugler K."/>
            <person name="Rivarola-Duarte L."/>
            <person name="Spannagl M."/>
            <person name="Mayer K.F.X."/>
            <person name="Lu F.H."/>
            <person name="Bevan M.W."/>
            <person name="Leroy P."/>
            <person name="Li P."/>
            <person name="You F.M."/>
            <person name="Sun Q."/>
            <person name="Liu Z."/>
            <person name="Lyons E."/>
            <person name="Wicker T."/>
            <person name="Salzberg S.L."/>
            <person name="Devos K.M."/>
            <person name="Dvorak J."/>
        </authorList>
    </citation>
    <scope>NUCLEOTIDE SEQUENCE [LARGE SCALE GENOMIC DNA]</scope>
    <source>
        <strain evidence="4">cv. AL8/78</strain>
    </source>
</reference>
<dbReference type="AlphaFoldDB" id="A0A452Y795"/>
<dbReference type="PANTHER" id="PTHR46116:SF10">
    <property type="entry name" value="OS05G0232500 PROTEIN"/>
    <property type="match status" value="1"/>
</dbReference>
<proteinExistence type="predicted"/>
<evidence type="ECO:0000256" key="1">
    <source>
        <dbReference type="ARBA" id="ARBA00022679"/>
    </source>
</evidence>
<evidence type="ECO:0000313" key="4">
    <source>
        <dbReference type="EnsemblPlants" id="AET1Gv20320000.13"/>
    </source>
</evidence>
<evidence type="ECO:0000256" key="3">
    <source>
        <dbReference type="SAM" id="MobiDB-lite"/>
    </source>
</evidence>
<dbReference type="GO" id="GO:0061631">
    <property type="term" value="F:ubiquitin conjugating enzyme activity"/>
    <property type="evidence" value="ECO:0007669"/>
    <property type="project" value="TreeGrafter"/>
</dbReference>
<keyword evidence="1" id="KW-0808">Transferase</keyword>
<accession>A0A452Y795</accession>